<reference evidence="2" key="1">
    <citation type="journal article" date="2022" name="Nat. Commun.">
        <title>Chromosome evolution and the genetic basis of agronomically important traits in greater yam.</title>
        <authorList>
            <person name="Bredeson J.V."/>
            <person name="Lyons J.B."/>
            <person name="Oniyinde I.O."/>
            <person name="Okereke N.R."/>
            <person name="Kolade O."/>
            <person name="Nnabue I."/>
            <person name="Nwadili C.O."/>
            <person name="Hribova E."/>
            <person name="Parker M."/>
            <person name="Nwogha J."/>
            <person name="Shu S."/>
            <person name="Carlson J."/>
            <person name="Kariba R."/>
            <person name="Muthemba S."/>
            <person name="Knop K."/>
            <person name="Barton G.J."/>
            <person name="Sherwood A.V."/>
            <person name="Lopez-Montes A."/>
            <person name="Asiedu R."/>
            <person name="Jamnadass R."/>
            <person name="Muchugi A."/>
            <person name="Goodstein D."/>
            <person name="Egesi C.N."/>
            <person name="Featherston J."/>
            <person name="Asfaw A."/>
            <person name="Simpson G.G."/>
            <person name="Dolezel J."/>
            <person name="Hendre P.S."/>
            <person name="Van Deynze A."/>
            <person name="Kumar P.L."/>
            <person name="Obidiegwu J.E."/>
            <person name="Bhattacharjee R."/>
            <person name="Rokhsar D.S."/>
        </authorList>
    </citation>
    <scope>NUCLEOTIDE SEQUENCE [LARGE SCALE GENOMIC DNA]</scope>
    <source>
        <strain evidence="2">cv. TDa95/00328</strain>
    </source>
</reference>
<organism evidence="1 2">
    <name type="scientific">Dioscorea alata</name>
    <name type="common">Purple yam</name>
    <dbReference type="NCBI Taxonomy" id="55571"/>
    <lineage>
        <taxon>Eukaryota</taxon>
        <taxon>Viridiplantae</taxon>
        <taxon>Streptophyta</taxon>
        <taxon>Embryophyta</taxon>
        <taxon>Tracheophyta</taxon>
        <taxon>Spermatophyta</taxon>
        <taxon>Magnoliopsida</taxon>
        <taxon>Liliopsida</taxon>
        <taxon>Dioscoreales</taxon>
        <taxon>Dioscoreaceae</taxon>
        <taxon>Dioscorea</taxon>
    </lineage>
</organism>
<accession>A0ACB7VAP0</accession>
<protein>
    <submittedName>
        <fullName evidence="1">Ribonuclease H-like protein</fullName>
    </submittedName>
</protein>
<evidence type="ECO:0000313" key="1">
    <source>
        <dbReference type="EMBL" id="KAH7670680.1"/>
    </source>
</evidence>
<keyword evidence="2" id="KW-1185">Reference proteome</keyword>
<name>A0ACB7VAP0_DIOAL</name>
<gene>
    <name evidence="1" type="ORF">IHE45_10G044100</name>
</gene>
<dbReference type="EMBL" id="CM037020">
    <property type="protein sequence ID" value="KAH7670680.1"/>
    <property type="molecule type" value="Genomic_DNA"/>
</dbReference>
<sequence>MNSECEHQWKNNSGSNDKLCIHCNRYPALKLRYQCKNCLVECCKFCLEKLVTLPLPEPVVSTDIRTQTLELRLISLENRLEQLRVEIDKLIQQLKIRNLIDNEQYAKLGSTGQKQFNIEDARQIEKIKLVVKEIPDLKLPLENDYLIIETNGCELGWGAVLKRKPNKYSSRVEEEICRYSSGQFKEIGLTSSIDQEILSVSYGLDSFRHFLLNKKEILVRTDCEAIVKFFENRNSKRISQRRWLAFKDRIVNSACIVGFEHIKGSDNSLADKLYRCLFEQEVVEAPP</sequence>
<comment type="caution">
    <text evidence="1">The sequence shown here is derived from an EMBL/GenBank/DDBJ whole genome shotgun (WGS) entry which is preliminary data.</text>
</comment>
<proteinExistence type="predicted"/>
<evidence type="ECO:0000313" key="2">
    <source>
        <dbReference type="Proteomes" id="UP000827976"/>
    </source>
</evidence>
<dbReference type="Proteomes" id="UP000827976">
    <property type="component" value="Chromosome 10"/>
</dbReference>